<sequence>MEVGSRLARATERDARARPQPMRFRVRRGALDRGGQFIIGRRGEPEGEQSGPAFERHFRPAGRQGLGSVEIAQRGGRMPVLEIRLGTLDP</sequence>
<dbReference type="EMBL" id="VBOS01000401">
    <property type="protein sequence ID" value="TMQ50766.1"/>
    <property type="molecule type" value="Genomic_DNA"/>
</dbReference>
<accession>A0A538SHC0</accession>
<comment type="caution">
    <text evidence="2">The sequence shown here is derived from an EMBL/GenBank/DDBJ whole genome shotgun (WGS) entry which is preliminary data.</text>
</comment>
<dbReference type="AlphaFoldDB" id="A0A538SHC0"/>
<dbReference type="Proteomes" id="UP000317716">
    <property type="component" value="Unassembled WGS sequence"/>
</dbReference>
<feature type="region of interest" description="Disordered" evidence="1">
    <location>
        <begin position="40"/>
        <end position="64"/>
    </location>
</feature>
<evidence type="ECO:0000313" key="3">
    <source>
        <dbReference type="Proteomes" id="UP000317716"/>
    </source>
</evidence>
<proteinExistence type="predicted"/>
<evidence type="ECO:0000313" key="2">
    <source>
        <dbReference type="EMBL" id="TMQ50766.1"/>
    </source>
</evidence>
<gene>
    <name evidence="2" type="ORF">E6K72_11175</name>
</gene>
<reference evidence="2 3" key="1">
    <citation type="journal article" date="2019" name="Nat. Microbiol.">
        <title>Mediterranean grassland soil C-N compound turnover is dependent on rainfall and depth, and is mediated by genomically divergent microorganisms.</title>
        <authorList>
            <person name="Diamond S."/>
            <person name="Andeer P.F."/>
            <person name="Li Z."/>
            <person name="Crits-Christoph A."/>
            <person name="Burstein D."/>
            <person name="Anantharaman K."/>
            <person name="Lane K.R."/>
            <person name="Thomas B.C."/>
            <person name="Pan C."/>
            <person name="Northen T.R."/>
            <person name="Banfield J.F."/>
        </authorList>
    </citation>
    <scope>NUCLEOTIDE SEQUENCE [LARGE SCALE GENOMIC DNA]</scope>
    <source>
        <strain evidence="2">WS_2</strain>
    </source>
</reference>
<protein>
    <submittedName>
        <fullName evidence="2">Uncharacterized protein</fullName>
    </submittedName>
</protein>
<evidence type="ECO:0000256" key="1">
    <source>
        <dbReference type="SAM" id="MobiDB-lite"/>
    </source>
</evidence>
<organism evidence="2 3">
    <name type="scientific">Eiseniibacteriota bacterium</name>
    <dbReference type="NCBI Taxonomy" id="2212470"/>
    <lineage>
        <taxon>Bacteria</taxon>
        <taxon>Candidatus Eiseniibacteriota</taxon>
    </lineage>
</organism>
<name>A0A538SHC0_UNCEI</name>
<feature type="region of interest" description="Disordered" evidence="1">
    <location>
        <begin position="1"/>
        <end position="21"/>
    </location>
</feature>